<feature type="compositionally biased region" description="Low complexity" evidence="2">
    <location>
        <begin position="408"/>
        <end position="435"/>
    </location>
</feature>
<evidence type="ECO:0000256" key="2">
    <source>
        <dbReference type="SAM" id="MobiDB-lite"/>
    </source>
</evidence>
<keyword evidence="1" id="KW-0175">Coiled coil</keyword>
<comment type="caution">
    <text evidence="3">The sequence shown here is derived from an EMBL/GenBank/DDBJ whole genome shotgun (WGS) entry which is preliminary data.</text>
</comment>
<feature type="compositionally biased region" description="Polar residues" evidence="2">
    <location>
        <begin position="394"/>
        <end position="403"/>
    </location>
</feature>
<dbReference type="Proteomes" id="UP000574369">
    <property type="component" value="Unassembled WGS sequence"/>
</dbReference>
<organism evidence="3 4">
    <name type="scientific">Roseateles terrae</name>
    <dbReference type="NCBI Taxonomy" id="431060"/>
    <lineage>
        <taxon>Bacteria</taxon>
        <taxon>Pseudomonadati</taxon>
        <taxon>Pseudomonadota</taxon>
        <taxon>Betaproteobacteria</taxon>
        <taxon>Burkholderiales</taxon>
        <taxon>Sphaerotilaceae</taxon>
        <taxon>Roseateles</taxon>
    </lineage>
</organism>
<evidence type="ECO:0000313" key="3">
    <source>
        <dbReference type="EMBL" id="MBB3196833.1"/>
    </source>
</evidence>
<protein>
    <recommendedName>
        <fullName evidence="5">Tyrosine specific protein phosphatases domain-containing protein</fullName>
    </recommendedName>
</protein>
<accession>A0ABR6GXK2</accession>
<keyword evidence="4" id="KW-1185">Reference proteome</keyword>
<gene>
    <name evidence="3" type="ORF">FHS28_004258</name>
</gene>
<evidence type="ECO:0000256" key="1">
    <source>
        <dbReference type="SAM" id="Coils"/>
    </source>
</evidence>
<feature type="region of interest" description="Disordered" evidence="2">
    <location>
        <begin position="293"/>
        <end position="437"/>
    </location>
</feature>
<evidence type="ECO:0008006" key="5">
    <source>
        <dbReference type="Google" id="ProtNLM"/>
    </source>
</evidence>
<sequence length="737" mass="78264">MDVKPGPSEDLYSEVKTKGAQVVITDKSLMTFTSGNVAVVAERLMPVDARYGLAEVAGLKQLALAQTNVANATLLPKGGVEGSAIVFGAPGASTTKEPLSAERLARLAAVLTDSNVAHVVNVKHNSTSATLELPVGQSLKVSAQGGPLGISLIQASPSSGAPEAFYFQTTLPSGQTEQSSDIGLWTVNFSEASAAQLHQTLKDLHEAAGGQTVAFGCQSGTSRSGAVAQLYYQRQLAEKLFKAGRSPSAEELTRLAKDWGATCKSVRANQFAERMPAGMLEEHAALLADEMGERPMDRPRVPVPTVQPKPMLASPLNLATKPPATPPKPQGGRVEAQAARSGPPVASKPAPHVLPKPLHGTVGLGEQVPPPKPARAKASDSSDSESLFSGVSGLSANSDSTFGSGIGAARPTPAPRKATPLEPAKPTAPAAALRAAKPETETEFTALYEKHKAAARPSHPYGVGVTLTPLPPAAPPPSEFYSVASAGPQAAQESVYSDIDDTYAQIRTGPSAARAADTPEVARFQLQARQSIRRMRETGMAAFNRAVEIPIGTDPMGATSERLQAWQRGQHERSADLVKFLDCAGKTFAADARQGFRPWAGKDSYGLGLTLKTLREQAYSPVWAELAQALEQTLDEAPPSKAGMTDDILTMVLKDRLKAQYAQLDSRQKETWLRRTDKKEFKEALDTLRDELNELTAQVNQGHQDHAVLASQLRGANLRLLTLKALYHVGTDPAQRR</sequence>
<dbReference type="EMBL" id="JACHXO010000009">
    <property type="protein sequence ID" value="MBB3196833.1"/>
    <property type="molecule type" value="Genomic_DNA"/>
</dbReference>
<dbReference type="RefSeq" id="WP_088453895.1">
    <property type="nucleotide sequence ID" value="NZ_JACHXO010000009.1"/>
</dbReference>
<proteinExistence type="predicted"/>
<name>A0ABR6GXK2_9BURK</name>
<feature type="coiled-coil region" evidence="1">
    <location>
        <begin position="678"/>
        <end position="705"/>
    </location>
</feature>
<reference evidence="3 4" key="1">
    <citation type="submission" date="2020-08" db="EMBL/GenBank/DDBJ databases">
        <title>Genomic Encyclopedia of Type Strains, Phase III (KMG-III): the genomes of soil and plant-associated and newly described type strains.</title>
        <authorList>
            <person name="Whitman W."/>
        </authorList>
    </citation>
    <scope>NUCLEOTIDE SEQUENCE [LARGE SCALE GENOMIC DNA]</scope>
    <source>
        <strain evidence="3 4">CECT 7247</strain>
    </source>
</reference>
<feature type="compositionally biased region" description="Low complexity" evidence="2">
    <location>
        <begin position="379"/>
        <end position="393"/>
    </location>
</feature>
<evidence type="ECO:0000313" key="4">
    <source>
        <dbReference type="Proteomes" id="UP000574369"/>
    </source>
</evidence>